<keyword evidence="3 8" id="KW-0349">Heme</keyword>
<dbReference type="EMBL" id="JAWDGP010006323">
    <property type="protein sequence ID" value="KAK3743036.1"/>
    <property type="molecule type" value="Genomic_DNA"/>
</dbReference>
<accession>A0AAE1CXF1</accession>
<protein>
    <recommendedName>
        <fullName evidence="13">Cytochrome P450</fullName>
    </recommendedName>
</protein>
<dbReference type="InterPro" id="IPR017972">
    <property type="entry name" value="Cyt_P450_CS"/>
</dbReference>
<keyword evidence="10" id="KW-0812">Transmembrane</keyword>
<dbReference type="PANTHER" id="PTHR24292:SF54">
    <property type="entry name" value="CYP9F3-RELATED"/>
    <property type="match status" value="1"/>
</dbReference>
<dbReference type="FunFam" id="1.10.630.10:FF:000182">
    <property type="entry name" value="Cytochrome P450 3A4"/>
    <property type="match status" value="1"/>
</dbReference>
<evidence type="ECO:0000256" key="6">
    <source>
        <dbReference type="ARBA" id="ARBA00023004"/>
    </source>
</evidence>
<keyword evidence="4 8" id="KW-0479">Metal-binding</keyword>
<evidence type="ECO:0000256" key="3">
    <source>
        <dbReference type="ARBA" id="ARBA00022617"/>
    </source>
</evidence>
<sequence>MDVSTVLYGVALVLLGIFYWCRRKQMRVFKEMGIPGPEPNFLFGNMLAFRTKPMFRKYQEWREEFGETYGYFEGPTPVIVTSDVHLIQEVFIKQFNKFHARKLWPVQVDPDRDEDVHMFFARGKRWKRLRNVVNPAFSAAKIRQMAPTVNDSINQLLDVIRDGAKATSDRSIEVLNLFRRLTLDSILRCEVGLDHSSLRNPDDLFLKHCKGVIEDTTKMPWLYLLGFLFPTLHSVWITVYRSLHYIKFNPVYWLEDRMREVIVMRRENQESRRPDLVQQMLDARFQADSFKDIEKEHTTSRDCSRGNTLRSMTNEEIVSHALLFLLAGYETTSTTLTYIFHELSQNPHVQQTLRREIMSVLPRGYCEIAYDDLKKLTYLDYVIWEALRKYPLASSVTARQCVHACNINGLDIPEGMLIHANLWDVQYDPKHWGDNPHEFDPLRFLPETRRTRHPAAWMPFGAGPRSCAGLRFALVQLKMVLAKVLRDFDFQPSKKLTLPLKLVEGATIMPEDGLSVSALRRASAMSEQGCMRRMSSVLTISDMAGLNVGSRRPSLAATESDVDNESNASEGEEMDMDASWKSYLARRRSSRRNSILDDEPTQESILDIRRASITKGIEMLQVKSIHKGINLMRRASCGTVLEKSAAFGKRQPSPKVSPIIQHKKDESGTEEEQPASMTPCYPEDTSATIASYLRSKYGKRRASALPDLESVKEFNTLTEFNPRQEFVQDCCDQAVDTLPSKSSEDTSKLPELCARLYKRRASG</sequence>
<keyword evidence="6 8" id="KW-0408">Iron</keyword>
<evidence type="ECO:0000256" key="2">
    <source>
        <dbReference type="ARBA" id="ARBA00010617"/>
    </source>
</evidence>
<reference evidence="11" key="1">
    <citation type="journal article" date="2023" name="G3 (Bethesda)">
        <title>A reference genome for the long-term kleptoplast-retaining sea slug Elysia crispata morphotype clarki.</title>
        <authorList>
            <person name="Eastman K.E."/>
            <person name="Pendleton A.L."/>
            <person name="Shaikh M.A."/>
            <person name="Suttiyut T."/>
            <person name="Ogas R."/>
            <person name="Tomko P."/>
            <person name="Gavelis G."/>
            <person name="Widhalm J.R."/>
            <person name="Wisecaver J.H."/>
        </authorList>
    </citation>
    <scope>NUCLEOTIDE SEQUENCE</scope>
    <source>
        <strain evidence="11">ECLA1</strain>
    </source>
</reference>
<dbReference type="InterPro" id="IPR002401">
    <property type="entry name" value="Cyt_P450_E_grp-I"/>
</dbReference>
<dbReference type="PRINTS" id="PR00385">
    <property type="entry name" value="P450"/>
</dbReference>
<dbReference type="CDD" id="cd11055">
    <property type="entry name" value="CYP3A-like"/>
    <property type="match status" value="1"/>
</dbReference>
<name>A0AAE1CXF1_9GAST</name>
<dbReference type="Pfam" id="PF00067">
    <property type="entry name" value="p450"/>
    <property type="match status" value="1"/>
</dbReference>
<dbReference type="PROSITE" id="PS00086">
    <property type="entry name" value="CYTOCHROME_P450"/>
    <property type="match status" value="1"/>
</dbReference>
<dbReference type="GO" id="GO:0016705">
    <property type="term" value="F:oxidoreductase activity, acting on paired donors, with incorporation or reduction of molecular oxygen"/>
    <property type="evidence" value="ECO:0007669"/>
    <property type="project" value="InterPro"/>
</dbReference>
<keyword evidence="10" id="KW-1133">Transmembrane helix</keyword>
<comment type="similarity">
    <text evidence="2">Belongs to the cytochrome P450 family.</text>
</comment>
<dbReference type="Gene3D" id="1.10.630.10">
    <property type="entry name" value="Cytochrome P450"/>
    <property type="match status" value="1"/>
</dbReference>
<comment type="cofactor">
    <cofactor evidence="1 8">
        <name>heme</name>
        <dbReference type="ChEBI" id="CHEBI:30413"/>
    </cofactor>
</comment>
<evidence type="ECO:0000256" key="5">
    <source>
        <dbReference type="ARBA" id="ARBA00023002"/>
    </source>
</evidence>
<evidence type="ECO:0000256" key="8">
    <source>
        <dbReference type="PIRSR" id="PIRSR602401-1"/>
    </source>
</evidence>
<keyword evidence="10" id="KW-0472">Membrane</keyword>
<dbReference type="GO" id="GO:0004497">
    <property type="term" value="F:monooxygenase activity"/>
    <property type="evidence" value="ECO:0007669"/>
    <property type="project" value="UniProtKB-KW"/>
</dbReference>
<keyword evidence="12" id="KW-1185">Reference proteome</keyword>
<evidence type="ECO:0000313" key="12">
    <source>
        <dbReference type="Proteomes" id="UP001283361"/>
    </source>
</evidence>
<proteinExistence type="inferred from homology"/>
<evidence type="ECO:0000256" key="9">
    <source>
        <dbReference type="SAM" id="MobiDB-lite"/>
    </source>
</evidence>
<comment type="caution">
    <text evidence="11">The sequence shown here is derived from an EMBL/GenBank/DDBJ whole genome shotgun (WGS) entry which is preliminary data.</text>
</comment>
<evidence type="ECO:0000256" key="4">
    <source>
        <dbReference type="ARBA" id="ARBA00022723"/>
    </source>
</evidence>
<keyword evidence="7" id="KW-0503">Monooxygenase</keyword>
<evidence type="ECO:0000256" key="1">
    <source>
        <dbReference type="ARBA" id="ARBA00001971"/>
    </source>
</evidence>
<dbReference type="SUPFAM" id="SSF48264">
    <property type="entry name" value="Cytochrome P450"/>
    <property type="match status" value="1"/>
</dbReference>
<gene>
    <name evidence="11" type="ORF">RRG08_063902</name>
</gene>
<evidence type="ECO:0000313" key="11">
    <source>
        <dbReference type="EMBL" id="KAK3743036.1"/>
    </source>
</evidence>
<organism evidence="11 12">
    <name type="scientific">Elysia crispata</name>
    <name type="common">lettuce slug</name>
    <dbReference type="NCBI Taxonomy" id="231223"/>
    <lineage>
        <taxon>Eukaryota</taxon>
        <taxon>Metazoa</taxon>
        <taxon>Spiralia</taxon>
        <taxon>Lophotrochozoa</taxon>
        <taxon>Mollusca</taxon>
        <taxon>Gastropoda</taxon>
        <taxon>Heterobranchia</taxon>
        <taxon>Euthyneura</taxon>
        <taxon>Panpulmonata</taxon>
        <taxon>Sacoglossa</taxon>
        <taxon>Placobranchoidea</taxon>
        <taxon>Plakobranchidae</taxon>
        <taxon>Elysia</taxon>
    </lineage>
</organism>
<dbReference type="InterPro" id="IPR036396">
    <property type="entry name" value="Cyt_P450_sf"/>
</dbReference>
<dbReference type="InterPro" id="IPR001128">
    <property type="entry name" value="Cyt_P450"/>
</dbReference>
<feature type="region of interest" description="Disordered" evidence="9">
    <location>
        <begin position="645"/>
        <end position="681"/>
    </location>
</feature>
<feature type="transmembrane region" description="Helical" evidence="10">
    <location>
        <begin position="221"/>
        <end position="240"/>
    </location>
</feature>
<feature type="transmembrane region" description="Helical" evidence="10">
    <location>
        <begin position="6"/>
        <end position="22"/>
    </location>
</feature>
<dbReference type="GO" id="GO:0005506">
    <property type="term" value="F:iron ion binding"/>
    <property type="evidence" value="ECO:0007669"/>
    <property type="project" value="InterPro"/>
</dbReference>
<feature type="binding site" description="axial binding residue" evidence="8">
    <location>
        <position position="467"/>
    </location>
    <ligand>
        <name>heme</name>
        <dbReference type="ChEBI" id="CHEBI:30413"/>
    </ligand>
    <ligandPart>
        <name>Fe</name>
        <dbReference type="ChEBI" id="CHEBI:18248"/>
    </ligandPart>
</feature>
<keyword evidence="5" id="KW-0560">Oxidoreductase</keyword>
<evidence type="ECO:0000256" key="7">
    <source>
        <dbReference type="ARBA" id="ARBA00023033"/>
    </source>
</evidence>
<evidence type="ECO:0008006" key="13">
    <source>
        <dbReference type="Google" id="ProtNLM"/>
    </source>
</evidence>
<dbReference type="GO" id="GO:0020037">
    <property type="term" value="F:heme binding"/>
    <property type="evidence" value="ECO:0007669"/>
    <property type="project" value="InterPro"/>
</dbReference>
<dbReference type="PRINTS" id="PR00463">
    <property type="entry name" value="EP450I"/>
</dbReference>
<dbReference type="PANTHER" id="PTHR24292">
    <property type="entry name" value="CYTOCHROME P450"/>
    <property type="match status" value="1"/>
</dbReference>
<feature type="compositionally biased region" description="Acidic residues" evidence="9">
    <location>
        <begin position="560"/>
        <end position="576"/>
    </location>
</feature>
<dbReference type="Proteomes" id="UP001283361">
    <property type="component" value="Unassembled WGS sequence"/>
</dbReference>
<dbReference type="AlphaFoldDB" id="A0AAE1CXF1"/>
<dbReference type="InterPro" id="IPR050476">
    <property type="entry name" value="Insect_CytP450_Detox"/>
</dbReference>
<feature type="region of interest" description="Disordered" evidence="9">
    <location>
        <begin position="551"/>
        <end position="576"/>
    </location>
</feature>
<evidence type="ECO:0000256" key="10">
    <source>
        <dbReference type="SAM" id="Phobius"/>
    </source>
</evidence>